<dbReference type="PANTHER" id="PTHR47150">
    <property type="entry name" value="OS12G0169200 PROTEIN"/>
    <property type="match status" value="1"/>
</dbReference>
<keyword evidence="2" id="KW-1185">Reference proteome</keyword>
<dbReference type="HOGENOM" id="CLU_1014060_0_0_1"/>
<dbReference type="Proteomes" id="UP000032141">
    <property type="component" value="Chromosome C9"/>
</dbReference>
<dbReference type="InterPro" id="IPR006912">
    <property type="entry name" value="Harbinger_derived_prot"/>
</dbReference>
<sequence>AVPKRKGGRLVGLVRRASSYPASSSQALYADPMILEELHDKNERIGALEEHNTTILSENATIHSENATILAELASQMKFNTEIMQNVVLLLASTGSLFWLVLRLTLSYLCANVDDGECHVWKWWDVAVIEEMRARDRHTLELAEKVDFLTFMTDYETEQKLGKLEKIVSELGNKNAGLTNRFAVIKNPSNLWDKSKIANIMKACIILHNMIVEDERRTQTQDDTFQDEDIYFCVKMLTELFNTLDCRARVRDRPVHKQLKLDLIENIWDQFMTEN</sequence>
<protein>
    <submittedName>
        <fullName evidence="1">Uncharacterized protein</fullName>
    </submittedName>
</protein>
<dbReference type="AlphaFoldDB" id="A0A0D3E481"/>
<reference evidence="1" key="2">
    <citation type="submission" date="2015-03" db="UniProtKB">
        <authorList>
            <consortium name="EnsemblPlants"/>
        </authorList>
    </citation>
    <scope>IDENTIFICATION</scope>
</reference>
<evidence type="ECO:0000313" key="1">
    <source>
        <dbReference type="EnsemblPlants" id="Bo9g032250.1"/>
    </source>
</evidence>
<reference evidence="1 2" key="1">
    <citation type="journal article" date="2014" name="Genome Biol.">
        <title>Transcriptome and methylome profiling reveals relics of genome dominance in the mesopolyploid Brassica oleracea.</title>
        <authorList>
            <person name="Parkin I.A."/>
            <person name="Koh C."/>
            <person name="Tang H."/>
            <person name="Robinson S.J."/>
            <person name="Kagale S."/>
            <person name="Clarke W.E."/>
            <person name="Town C.D."/>
            <person name="Nixon J."/>
            <person name="Krishnakumar V."/>
            <person name="Bidwell S.L."/>
            <person name="Denoeud F."/>
            <person name="Belcram H."/>
            <person name="Links M.G."/>
            <person name="Just J."/>
            <person name="Clarke C."/>
            <person name="Bender T."/>
            <person name="Huebert T."/>
            <person name="Mason A.S."/>
            <person name="Pires J.C."/>
            <person name="Barker G."/>
            <person name="Moore J."/>
            <person name="Walley P.G."/>
            <person name="Manoli S."/>
            <person name="Batley J."/>
            <person name="Edwards D."/>
            <person name="Nelson M.N."/>
            <person name="Wang X."/>
            <person name="Paterson A.H."/>
            <person name="King G."/>
            <person name="Bancroft I."/>
            <person name="Chalhoub B."/>
            <person name="Sharpe A.G."/>
        </authorList>
    </citation>
    <scope>NUCLEOTIDE SEQUENCE</scope>
    <source>
        <strain evidence="1 2">cv. TO1000</strain>
    </source>
</reference>
<accession>A0A0D3E481</accession>
<evidence type="ECO:0000313" key="2">
    <source>
        <dbReference type="Proteomes" id="UP000032141"/>
    </source>
</evidence>
<name>A0A0D3E481_BRAOL</name>
<dbReference type="EnsemblPlants" id="Bo9g032250.1">
    <property type="protein sequence ID" value="Bo9g032250.1"/>
    <property type="gene ID" value="Bo9g032250"/>
</dbReference>
<organism evidence="1 2">
    <name type="scientific">Brassica oleracea var. oleracea</name>
    <dbReference type="NCBI Taxonomy" id="109376"/>
    <lineage>
        <taxon>Eukaryota</taxon>
        <taxon>Viridiplantae</taxon>
        <taxon>Streptophyta</taxon>
        <taxon>Embryophyta</taxon>
        <taxon>Tracheophyta</taxon>
        <taxon>Spermatophyta</taxon>
        <taxon>Magnoliopsida</taxon>
        <taxon>eudicotyledons</taxon>
        <taxon>Gunneridae</taxon>
        <taxon>Pentapetalae</taxon>
        <taxon>rosids</taxon>
        <taxon>malvids</taxon>
        <taxon>Brassicales</taxon>
        <taxon>Brassicaceae</taxon>
        <taxon>Brassiceae</taxon>
        <taxon>Brassica</taxon>
    </lineage>
</organism>
<dbReference type="Gramene" id="Bo9g032250.1">
    <property type="protein sequence ID" value="Bo9g032250.1"/>
    <property type="gene ID" value="Bo9g032250"/>
</dbReference>
<dbReference type="PANTHER" id="PTHR47150:SF5">
    <property type="entry name" value="OS07G0546750 PROTEIN"/>
    <property type="match status" value="1"/>
</dbReference>
<dbReference type="Pfam" id="PF04827">
    <property type="entry name" value="Plant_tran"/>
    <property type="match status" value="1"/>
</dbReference>
<proteinExistence type="predicted"/>